<accession>A0A0F9G606</accession>
<organism evidence="1">
    <name type="scientific">marine sediment metagenome</name>
    <dbReference type="NCBI Taxonomy" id="412755"/>
    <lineage>
        <taxon>unclassified sequences</taxon>
        <taxon>metagenomes</taxon>
        <taxon>ecological metagenomes</taxon>
    </lineage>
</organism>
<comment type="caution">
    <text evidence="1">The sequence shown here is derived from an EMBL/GenBank/DDBJ whole genome shotgun (WGS) entry which is preliminary data.</text>
</comment>
<evidence type="ECO:0000313" key="1">
    <source>
        <dbReference type="EMBL" id="KKL94163.1"/>
    </source>
</evidence>
<dbReference type="AlphaFoldDB" id="A0A0F9G606"/>
<protein>
    <submittedName>
        <fullName evidence="1">Uncharacterized protein</fullName>
    </submittedName>
</protein>
<reference evidence="1" key="1">
    <citation type="journal article" date="2015" name="Nature">
        <title>Complex archaea that bridge the gap between prokaryotes and eukaryotes.</title>
        <authorList>
            <person name="Spang A."/>
            <person name="Saw J.H."/>
            <person name="Jorgensen S.L."/>
            <person name="Zaremba-Niedzwiedzka K."/>
            <person name="Martijn J."/>
            <person name="Lind A.E."/>
            <person name="van Eijk R."/>
            <person name="Schleper C."/>
            <person name="Guy L."/>
            <person name="Ettema T.J."/>
        </authorList>
    </citation>
    <scope>NUCLEOTIDE SEQUENCE</scope>
</reference>
<sequence length="95" mass="11267">MAEVTQYKSPKISSAQRQVLQELDKHYPKLYLFNGFTNRFDSDWEGLARKYKYHHTISYKTSARLEKLGLLEIVVEGMRQKYCITNLGRRILKQP</sequence>
<dbReference type="EMBL" id="LAZR01018996">
    <property type="protein sequence ID" value="KKL94163.1"/>
    <property type="molecule type" value="Genomic_DNA"/>
</dbReference>
<name>A0A0F9G606_9ZZZZ</name>
<gene>
    <name evidence="1" type="ORF">LCGC14_1867410</name>
</gene>
<proteinExistence type="predicted"/>